<dbReference type="RefSeq" id="WP_166099279.1">
    <property type="nucleotide sequence ID" value="NZ_BMMY01000005.1"/>
</dbReference>
<dbReference type="InterPro" id="IPR002740">
    <property type="entry name" value="EVE_domain"/>
</dbReference>
<dbReference type="InterPro" id="IPR022996">
    <property type="entry name" value="UPF0310"/>
</dbReference>
<dbReference type="HAMAP" id="MF_00771">
    <property type="entry name" value="UPF0310"/>
    <property type="match status" value="1"/>
</dbReference>
<dbReference type="Pfam" id="PF01878">
    <property type="entry name" value="EVE"/>
    <property type="match status" value="1"/>
</dbReference>
<dbReference type="KEGG" id="pei:H9L10_15125"/>
<dbReference type="CDD" id="cd21132">
    <property type="entry name" value="EVE-like"/>
    <property type="match status" value="1"/>
</dbReference>
<dbReference type="InterPro" id="IPR015947">
    <property type="entry name" value="PUA-like_sf"/>
</dbReference>
<sequence>MPDAGALVEGATGAGSAAGHRYWVNTVSLDHVEAAVEGGFTQADHGAGTRLRRPRAGDEMVFYSPRARLQGGDPVRQFTAVATVTGNEPYQAHVSDDVRPWRLAVAFHPCRPVDAKPLVHRLSFVTDPTHWGLAFRRGLFTVPREDFLVITEGMLARSPGTAP</sequence>
<reference evidence="3 4" key="1">
    <citation type="submission" date="2020-08" db="EMBL/GenBank/DDBJ databases">
        <title>Genome sequence of Phycicoccus endophyticus JCM 31784T.</title>
        <authorList>
            <person name="Hyun D.-W."/>
            <person name="Bae J.-W."/>
        </authorList>
    </citation>
    <scope>NUCLEOTIDE SEQUENCE [LARGE SCALE GENOMIC DNA]</scope>
    <source>
        <strain evidence="3 4">JCM 31784</strain>
    </source>
</reference>
<dbReference type="Gene3D" id="3.10.590.10">
    <property type="entry name" value="ph1033 like domains"/>
    <property type="match status" value="1"/>
</dbReference>
<evidence type="ECO:0000313" key="4">
    <source>
        <dbReference type="Proteomes" id="UP000515976"/>
    </source>
</evidence>
<gene>
    <name evidence="3" type="ORF">H9L10_15125</name>
</gene>
<accession>A0A7G9R1L3</accession>
<organism evidence="3 4">
    <name type="scientific">Phycicoccus endophyticus</name>
    <dbReference type="NCBI Taxonomy" id="1690220"/>
    <lineage>
        <taxon>Bacteria</taxon>
        <taxon>Bacillati</taxon>
        <taxon>Actinomycetota</taxon>
        <taxon>Actinomycetes</taxon>
        <taxon>Micrococcales</taxon>
        <taxon>Intrasporangiaceae</taxon>
        <taxon>Phycicoccus</taxon>
    </lineage>
</organism>
<evidence type="ECO:0000313" key="3">
    <source>
        <dbReference type="EMBL" id="QNN49488.1"/>
    </source>
</evidence>
<name>A0A7G9R1L3_9MICO</name>
<dbReference type="SUPFAM" id="SSF88697">
    <property type="entry name" value="PUA domain-like"/>
    <property type="match status" value="1"/>
</dbReference>
<dbReference type="EMBL" id="CP060712">
    <property type="protein sequence ID" value="QNN49488.1"/>
    <property type="molecule type" value="Genomic_DNA"/>
</dbReference>
<protein>
    <recommendedName>
        <fullName evidence="1">UPF0310 protein H9L10_15125</fullName>
    </recommendedName>
</protein>
<comment type="similarity">
    <text evidence="1">Belongs to the UPF0310 family.</text>
</comment>
<proteinExistence type="inferred from homology"/>
<feature type="domain" description="EVE" evidence="2">
    <location>
        <begin position="22"/>
        <end position="152"/>
    </location>
</feature>
<keyword evidence="4" id="KW-1185">Reference proteome</keyword>
<evidence type="ECO:0000259" key="2">
    <source>
        <dbReference type="Pfam" id="PF01878"/>
    </source>
</evidence>
<dbReference type="Proteomes" id="UP000515976">
    <property type="component" value="Chromosome"/>
</dbReference>
<evidence type="ECO:0000256" key="1">
    <source>
        <dbReference type="HAMAP-Rule" id="MF_00771"/>
    </source>
</evidence>
<dbReference type="AlphaFoldDB" id="A0A7G9R1L3"/>